<dbReference type="AlphaFoldDB" id="A0A1I8EPR5"/>
<accession>A0A1I8EPR5</accession>
<feature type="chain" id="PRO_5009318302" evidence="2">
    <location>
        <begin position="20"/>
        <end position="126"/>
    </location>
</feature>
<evidence type="ECO:0000313" key="4">
    <source>
        <dbReference type="WBParaSite" id="maker-PairedContig_3592-snap-gene-0.1-mRNA-1"/>
    </source>
</evidence>
<evidence type="ECO:0000256" key="1">
    <source>
        <dbReference type="PROSITE-ProRule" id="PRU01005"/>
    </source>
</evidence>
<evidence type="ECO:0000256" key="2">
    <source>
        <dbReference type="SAM" id="SignalP"/>
    </source>
</evidence>
<dbReference type="WBParaSite" id="maker-PairedContig_3592-snap-gene-0.1-mRNA-1">
    <property type="protein sequence ID" value="maker-PairedContig_3592-snap-gene-0.1-mRNA-1"/>
    <property type="gene ID" value="maker-PairedContig_3592-snap-gene-0.1"/>
</dbReference>
<dbReference type="Pfam" id="PF01549">
    <property type="entry name" value="ShK"/>
    <property type="match status" value="1"/>
</dbReference>
<proteinExistence type="predicted"/>
<protein>
    <submittedName>
        <fullName evidence="4">ShKT domain-containing protein</fullName>
    </submittedName>
</protein>
<feature type="signal peptide" evidence="2">
    <location>
        <begin position="1"/>
        <end position="19"/>
    </location>
</feature>
<comment type="caution">
    <text evidence="1">Lacks conserved residue(s) required for the propagation of feature annotation.</text>
</comment>
<keyword evidence="2" id="KW-0732">Signal</keyword>
<reference evidence="4" key="1">
    <citation type="submission" date="2016-11" db="UniProtKB">
        <authorList>
            <consortium name="WormBaseParasite"/>
        </authorList>
    </citation>
    <scope>IDENTIFICATION</scope>
    <source>
        <strain evidence="4">pt0022</strain>
    </source>
</reference>
<dbReference type="InterPro" id="IPR003582">
    <property type="entry name" value="ShKT_dom"/>
</dbReference>
<evidence type="ECO:0000259" key="3">
    <source>
        <dbReference type="PROSITE" id="PS51670"/>
    </source>
</evidence>
<dbReference type="PROSITE" id="PS51670">
    <property type="entry name" value="SHKT"/>
    <property type="match status" value="1"/>
</dbReference>
<feature type="domain" description="ShKT" evidence="3">
    <location>
        <begin position="50"/>
        <end position="86"/>
    </location>
</feature>
<sequence length="126" mass="14064">MFYPTGFAISFIYFAYCIAKECKDESNFCNITVIDICSSTNTNKYCLATCECSDQWTNCTKLKKVDECEKNLNIAKIYCSKTCSNCTAIISSTTKPNIATQTNSWITIISCNIIITKAVLSEILIV</sequence>
<name>A0A1I8EPR5_WUCBA</name>
<organism evidence="4">
    <name type="scientific">Wuchereria bancrofti</name>
    <dbReference type="NCBI Taxonomy" id="6293"/>
    <lineage>
        <taxon>Eukaryota</taxon>
        <taxon>Metazoa</taxon>
        <taxon>Ecdysozoa</taxon>
        <taxon>Nematoda</taxon>
        <taxon>Chromadorea</taxon>
        <taxon>Rhabditida</taxon>
        <taxon>Spirurina</taxon>
        <taxon>Spiruromorpha</taxon>
        <taxon>Filarioidea</taxon>
        <taxon>Onchocercidae</taxon>
        <taxon>Wuchereria</taxon>
    </lineage>
</organism>